<dbReference type="SMART" id="SM00239">
    <property type="entry name" value="C2"/>
    <property type="match status" value="1"/>
</dbReference>
<dbReference type="SUPFAM" id="SSF50729">
    <property type="entry name" value="PH domain-like"/>
    <property type="match status" value="1"/>
</dbReference>
<keyword evidence="8 11" id="KW-0727">SH2 domain</keyword>
<evidence type="ECO:0000256" key="10">
    <source>
        <dbReference type="ARBA" id="ARBA00023224"/>
    </source>
</evidence>
<dbReference type="InterPro" id="IPR001849">
    <property type="entry name" value="PH_domain"/>
</dbReference>
<evidence type="ECO:0000256" key="8">
    <source>
        <dbReference type="ARBA" id="ARBA00022999"/>
    </source>
</evidence>
<dbReference type="InterPro" id="IPR000909">
    <property type="entry name" value="PLipase_C_PInositol-sp_X_dom"/>
</dbReference>
<dbReference type="EC" id="3.1.4.11" evidence="2 13"/>
<name>A0A915PPK2_9BILA</name>
<evidence type="ECO:0000256" key="14">
    <source>
        <dbReference type="SAM" id="MobiDB-lite"/>
    </source>
</evidence>
<feature type="domain" description="C2" evidence="18">
    <location>
        <begin position="1247"/>
        <end position="1378"/>
    </location>
</feature>
<dbReference type="InterPro" id="IPR035892">
    <property type="entry name" value="C2_domain_sf"/>
</dbReference>
<keyword evidence="9 13" id="KW-0443">Lipid metabolism</keyword>
<dbReference type="PROSITE" id="PS50004">
    <property type="entry name" value="C2"/>
    <property type="match status" value="1"/>
</dbReference>
<dbReference type="Pfam" id="PF00017">
    <property type="entry name" value="SH2"/>
    <property type="match status" value="2"/>
</dbReference>
<dbReference type="InterPro" id="IPR000008">
    <property type="entry name" value="C2_dom"/>
</dbReference>
<dbReference type="Pfam" id="PF00387">
    <property type="entry name" value="PI-PLC-Y"/>
    <property type="match status" value="1"/>
</dbReference>
<keyword evidence="6" id="KW-0106">Calcium</keyword>
<dbReference type="GO" id="GO:0046488">
    <property type="term" value="P:phosphatidylinositol metabolic process"/>
    <property type="evidence" value="ECO:0007669"/>
    <property type="project" value="TreeGrafter"/>
</dbReference>
<feature type="domain" description="PH" evidence="17">
    <location>
        <begin position="1082"/>
        <end position="1118"/>
    </location>
</feature>
<keyword evidence="20" id="KW-1185">Reference proteome</keyword>
<keyword evidence="7 13" id="KW-0442">Lipid degradation</keyword>
<comment type="cofactor">
    <cofactor evidence="1">
        <name>Ca(2+)</name>
        <dbReference type="ChEBI" id="CHEBI:29108"/>
    </cofactor>
</comment>
<dbReference type="GO" id="GO:0010634">
    <property type="term" value="P:positive regulation of epithelial cell migration"/>
    <property type="evidence" value="ECO:0007669"/>
    <property type="project" value="TreeGrafter"/>
</dbReference>
<dbReference type="InterPro" id="IPR056586">
    <property type="entry name" value="EF-hand_PLCG1"/>
</dbReference>
<dbReference type="Pfam" id="PF23329">
    <property type="entry name" value="EF_HAND_1_PLCG"/>
    <property type="match status" value="1"/>
</dbReference>
<dbReference type="InterPro" id="IPR036860">
    <property type="entry name" value="SH2_dom_sf"/>
</dbReference>
<evidence type="ECO:0000256" key="9">
    <source>
        <dbReference type="ARBA" id="ARBA00023098"/>
    </source>
</evidence>
<feature type="domain" description="SH2" evidence="15">
    <location>
        <begin position="761"/>
        <end position="860"/>
    </location>
</feature>
<dbReference type="Gene3D" id="3.30.505.10">
    <property type="entry name" value="SH2 domain"/>
    <property type="match status" value="2"/>
</dbReference>
<feature type="domain" description="PI-PLC Y-box" evidence="19">
    <location>
        <begin position="1140"/>
        <end position="1250"/>
    </location>
</feature>
<comment type="catalytic activity">
    <reaction evidence="13">
        <text>a 1,2-diacyl-sn-glycero-3-phospho-(1D-myo-inositol-4,5-bisphosphate) + H2O = 1D-myo-inositol 1,4,5-trisphosphate + a 1,2-diacyl-sn-glycerol + H(+)</text>
        <dbReference type="Rhea" id="RHEA:33179"/>
        <dbReference type="ChEBI" id="CHEBI:15377"/>
        <dbReference type="ChEBI" id="CHEBI:15378"/>
        <dbReference type="ChEBI" id="CHEBI:17815"/>
        <dbReference type="ChEBI" id="CHEBI:58456"/>
        <dbReference type="ChEBI" id="CHEBI:203600"/>
        <dbReference type="EC" id="3.1.4.11"/>
    </reaction>
</comment>
<dbReference type="GO" id="GO:0016042">
    <property type="term" value="P:lipid catabolic process"/>
    <property type="evidence" value="ECO:0007669"/>
    <property type="project" value="UniProtKB-KW"/>
</dbReference>
<dbReference type="PROSITE" id="PS50007">
    <property type="entry name" value="PIPLC_X_DOMAIN"/>
    <property type="match status" value="1"/>
</dbReference>
<evidence type="ECO:0000256" key="1">
    <source>
        <dbReference type="ARBA" id="ARBA00001913"/>
    </source>
</evidence>
<dbReference type="InterPro" id="IPR017946">
    <property type="entry name" value="PLC-like_Pdiesterase_TIM-brl"/>
</dbReference>
<dbReference type="InterPro" id="IPR011992">
    <property type="entry name" value="EF-hand-dom_pair"/>
</dbReference>
<dbReference type="SUPFAM" id="SSF51695">
    <property type="entry name" value="PLC-like phosphodiesterases"/>
    <property type="match status" value="1"/>
</dbReference>
<dbReference type="InterPro" id="IPR035024">
    <property type="entry name" value="PLC-gamma_N-SH2"/>
</dbReference>
<evidence type="ECO:0000256" key="7">
    <source>
        <dbReference type="ARBA" id="ARBA00022963"/>
    </source>
</evidence>
<dbReference type="InterPro" id="IPR001711">
    <property type="entry name" value="PLipase_C_Pinositol-sp_Y"/>
</dbReference>
<dbReference type="GO" id="GO:0048015">
    <property type="term" value="P:phosphatidylinositol-mediated signaling"/>
    <property type="evidence" value="ECO:0007669"/>
    <property type="project" value="TreeGrafter"/>
</dbReference>
<dbReference type="Gene3D" id="3.20.20.190">
    <property type="entry name" value="Phosphatidylinositol (PI) phosphodiesterase"/>
    <property type="match status" value="2"/>
</dbReference>
<dbReference type="FunFam" id="3.20.20.190:FF:000062">
    <property type="entry name" value="1-phosphatidylinositol 4,5-bisphosphate phosphodiesterase gamma"/>
    <property type="match status" value="1"/>
</dbReference>
<dbReference type="PANTHER" id="PTHR10336">
    <property type="entry name" value="PHOSPHOINOSITIDE-SPECIFIC PHOSPHOLIPASE C FAMILY PROTEIN"/>
    <property type="match status" value="1"/>
</dbReference>
<dbReference type="InterPro" id="IPR001192">
    <property type="entry name" value="PI-PLC_fam"/>
</dbReference>
<evidence type="ECO:0000256" key="2">
    <source>
        <dbReference type="ARBA" id="ARBA00012368"/>
    </source>
</evidence>
<dbReference type="PRINTS" id="PR00401">
    <property type="entry name" value="SH2DOMAIN"/>
</dbReference>
<dbReference type="Gene3D" id="2.30.30.40">
    <property type="entry name" value="SH3 Domains"/>
    <property type="match status" value="1"/>
</dbReference>
<keyword evidence="5 13" id="KW-0378">Hydrolase</keyword>
<dbReference type="PANTHER" id="PTHR10336:SF159">
    <property type="entry name" value="1-PHOSPHATIDYLINOSITOL 4,5-BISPHOSPHATE PHOSPHODIESTERASE GAMMA"/>
    <property type="match status" value="1"/>
</dbReference>
<evidence type="ECO:0000256" key="4">
    <source>
        <dbReference type="ARBA" id="ARBA00022737"/>
    </source>
</evidence>
<feature type="region of interest" description="Disordered" evidence="14">
    <location>
        <begin position="728"/>
        <end position="749"/>
    </location>
</feature>
<keyword evidence="10" id="KW-0807">Transducer</keyword>
<evidence type="ECO:0000313" key="21">
    <source>
        <dbReference type="WBParaSite" id="sdigi.contig3.g416.t1"/>
    </source>
</evidence>
<evidence type="ECO:0000256" key="13">
    <source>
        <dbReference type="RuleBase" id="RU361133"/>
    </source>
</evidence>
<dbReference type="SMART" id="SM00252">
    <property type="entry name" value="SH2"/>
    <property type="match status" value="2"/>
</dbReference>
<dbReference type="SMART" id="SM00149">
    <property type="entry name" value="PLCYc"/>
    <property type="match status" value="1"/>
</dbReference>
<dbReference type="CDD" id="cd10341">
    <property type="entry name" value="SH2_N-SH2_PLC_gamma_like"/>
    <property type="match status" value="1"/>
</dbReference>
<dbReference type="SUPFAM" id="SSF50044">
    <property type="entry name" value="SH3-domain"/>
    <property type="match status" value="1"/>
</dbReference>
<dbReference type="GO" id="GO:0051209">
    <property type="term" value="P:release of sequestered calcium ion into cytosol"/>
    <property type="evidence" value="ECO:0007669"/>
    <property type="project" value="TreeGrafter"/>
</dbReference>
<dbReference type="GO" id="GO:0032587">
    <property type="term" value="C:ruffle membrane"/>
    <property type="evidence" value="ECO:0007669"/>
    <property type="project" value="TreeGrafter"/>
</dbReference>
<dbReference type="SMART" id="SM00326">
    <property type="entry name" value="SH3"/>
    <property type="match status" value="1"/>
</dbReference>
<dbReference type="CDD" id="cd00275">
    <property type="entry name" value="C2_PLC_like"/>
    <property type="match status" value="1"/>
</dbReference>
<organism evidence="20 21">
    <name type="scientific">Setaria digitata</name>
    <dbReference type="NCBI Taxonomy" id="48799"/>
    <lineage>
        <taxon>Eukaryota</taxon>
        <taxon>Metazoa</taxon>
        <taxon>Ecdysozoa</taxon>
        <taxon>Nematoda</taxon>
        <taxon>Chromadorea</taxon>
        <taxon>Rhabditida</taxon>
        <taxon>Spirurina</taxon>
        <taxon>Spiruromorpha</taxon>
        <taxon>Filarioidea</taxon>
        <taxon>Setariidae</taxon>
        <taxon>Setaria</taxon>
    </lineage>
</organism>
<evidence type="ECO:0000313" key="20">
    <source>
        <dbReference type="Proteomes" id="UP000887581"/>
    </source>
</evidence>
<dbReference type="Pfam" id="PF23583">
    <property type="entry name" value="EF_HAND_2_PLCG"/>
    <property type="match status" value="1"/>
</dbReference>
<dbReference type="SUPFAM" id="SSF55550">
    <property type="entry name" value="SH2 domain"/>
    <property type="match status" value="2"/>
</dbReference>
<evidence type="ECO:0000259" key="16">
    <source>
        <dbReference type="PROSITE" id="PS50002"/>
    </source>
</evidence>
<dbReference type="FunFam" id="3.30.505.10:FF:000011">
    <property type="entry name" value="1-phosphatidylinositol 4,5-bisphosphate phosphodiesterase gamma"/>
    <property type="match status" value="1"/>
</dbReference>
<dbReference type="SUPFAM" id="SSF47473">
    <property type="entry name" value="EF-hand"/>
    <property type="match status" value="1"/>
</dbReference>
<evidence type="ECO:0000259" key="19">
    <source>
        <dbReference type="PROSITE" id="PS50008"/>
    </source>
</evidence>
<dbReference type="PROSITE" id="PS50003">
    <property type="entry name" value="PH_DOMAIN"/>
    <property type="match status" value="1"/>
</dbReference>
<keyword evidence="4" id="KW-0677">Repeat</keyword>
<dbReference type="Gene3D" id="2.60.40.150">
    <property type="entry name" value="C2 domain"/>
    <property type="match status" value="1"/>
</dbReference>
<dbReference type="SMART" id="SM00148">
    <property type="entry name" value="PLCXc"/>
    <property type="match status" value="1"/>
</dbReference>
<feature type="domain" description="SH3" evidence="16">
    <location>
        <begin position="989"/>
        <end position="1047"/>
    </location>
</feature>
<dbReference type="PROSITE" id="PS50002">
    <property type="entry name" value="SH3"/>
    <property type="match status" value="1"/>
</dbReference>
<dbReference type="SUPFAM" id="SSF49562">
    <property type="entry name" value="C2 domain (Calcium/lipid-binding domain, CaLB)"/>
    <property type="match status" value="1"/>
</dbReference>
<dbReference type="InterPro" id="IPR036028">
    <property type="entry name" value="SH3-like_dom_sf"/>
</dbReference>
<evidence type="ECO:0000256" key="5">
    <source>
        <dbReference type="ARBA" id="ARBA00022801"/>
    </source>
</evidence>
<evidence type="ECO:0000256" key="11">
    <source>
        <dbReference type="PROSITE-ProRule" id="PRU00191"/>
    </source>
</evidence>
<dbReference type="InterPro" id="IPR057061">
    <property type="entry name" value="PLCG_EF-hand_2"/>
</dbReference>
<dbReference type="Pfam" id="PF00388">
    <property type="entry name" value="PI-PLC-X"/>
    <property type="match status" value="1"/>
</dbReference>
<dbReference type="InterPro" id="IPR001452">
    <property type="entry name" value="SH3_domain"/>
</dbReference>
<dbReference type="GO" id="GO:0004435">
    <property type="term" value="F:phosphatidylinositol-4,5-bisphosphate phospholipase C activity"/>
    <property type="evidence" value="ECO:0007669"/>
    <property type="project" value="UniProtKB-EC"/>
</dbReference>
<evidence type="ECO:0000256" key="3">
    <source>
        <dbReference type="ARBA" id="ARBA00022443"/>
    </source>
</evidence>
<accession>A0A915PPK2</accession>
<dbReference type="WBParaSite" id="sdigi.contig3.g416.t1">
    <property type="protein sequence ID" value="sdigi.contig3.g416.t1"/>
    <property type="gene ID" value="sdigi.contig3.g416"/>
</dbReference>
<evidence type="ECO:0000259" key="15">
    <source>
        <dbReference type="PROSITE" id="PS50001"/>
    </source>
</evidence>
<dbReference type="PROSITE" id="PS50001">
    <property type="entry name" value="SH2"/>
    <property type="match status" value="2"/>
</dbReference>
<dbReference type="Pfam" id="PF00168">
    <property type="entry name" value="C2"/>
    <property type="match status" value="1"/>
</dbReference>
<dbReference type="PROSITE" id="PS50008">
    <property type="entry name" value="PIPLC_Y_DOMAIN"/>
    <property type="match status" value="1"/>
</dbReference>
<reference evidence="21" key="1">
    <citation type="submission" date="2022-11" db="UniProtKB">
        <authorList>
            <consortium name="WormBaseParasite"/>
        </authorList>
    </citation>
    <scope>IDENTIFICATION</scope>
</reference>
<dbReference type="Proteomes" id="UP000887581">
    <property type="component" value="Unplaced"/>
</dbReference>
<evidence type="ECO:0000259" key="17">
    <source>
        <dbReference type="PROSITE" id="PS50003"/>
    </source>
</evidence>
<dbReference type="InterPro" id="IPR000980">
    <property type="entry name" value="SH2"/>
</dbReference>
<proteinExistence type="predicted"/>
<evidence type="ECO:0000256" key="6">
    <source>
        <dbReference type="ARBA" id="ARBA00022837"/>
    </source>
</evidence>
<sequence length="1467" mass="167698">MIHSRPCLMKDFVIERPCSSAVAVEGATTTFRQRHDTHESVPTDSRVTFDESSSYTTATAGTLVNGAGAHSSPSLIFLVLGVLGRIFGTSAGAWRRFAENSVLSKKTLSGGLDVGWILHLRKQSVIFWTLMLAGNHGDFESFGNFCAVEKRTVDEYSWKGAEMCSQNPGDSVLASQRTGLSVSMFATSSLVASRSMEFEMEKVFHAMEMGHNVYKLLLLKRRDPTQKRLTYNRETRQLFLSKLDNFDKGSSKTLRLDLRIVKEVHTLDFKLRKIRIGDKWEKDKEIKQFDAARILVLSYGTSFNLRYWILLFDTEDLCRMWCQGVRYLMIDTISACHTLLVERWLRKEFYNITGYSLENPCVSIKHMKPFVQTSLQHKVQSKQLQEVCEETMYYDAFANAYRKLLHDNSLFAEHFATYSDDAAVVSFNNFLRFHKDKQNDEIGMARERASDFLRRFLKEWDPYRDVPEPVLSISEFCDFLFSRENSLWDSINENVIHDMNRPLSHYWIASSHNTYLTGDQLKSESSLDTYARALLMELVFSNDIIFPVDCWDGQKRSSGEIQDIVIYHGYTMTSKINLRDVLYTIRHYAFINSEFPVILSIEDNCSVPVQRLLAREIREILGDYLLTAPVSREETCLPSPAALKRKIILKHKKLPTESEDITAQQIDDDQEQDILSLNFIRRGILSLKSSVNDEWSTHLFILFSDRLYYMLDQCESNISNQSILRHEDSLGNSQDDENQDSLTSSTGFGVRPDEMHVTEEWFHGKTDREVARMRLLEHKDKGNGLFLVRDSTIFIGDFSLSFLHNGKVHHCRIRTRMVNGEKKYYFLENKQMDTLYELISHYTKERLRTPNFSTKLITPCPQPCPHLGMLWFCGKADKNRAEELLNTVQQDGAFLLRYSSSDRNVFVLSLRVDGEIWHYRLKRDGRIFVVNQTVFENLNQIVEYYSTREFVRGISLKYPVSENAIIESADVSFNADPAPGCYMELKDIDKEILVRAVEPYNGCLSSDLSFPINAVIKLLRKDGDRWRGKYGSHSGFFPSRCVVELETPDTQPSELGLYAAIDLFDSLIEEVPFEVAGRPFAFKIRRVSAHWNPNEYILAANSSEDREDWLNILFELTRTATDRNTLLRTREKNLRIASELSDLVVYCQAVPFNPHFAMQGSFYEMCSFSETKFEKLMERGLVQFNSRQLSRVYPQGSRITSANYDPVPMWNAACHMVALNYQTGDRPMQLNQGKFMANGQCGYVLKPSYMIDEMFSPDAAEVVSTSCPIILTVHIIAGQHLSRKDRSKGICSPVVTIEIVGLPADSITIRTRAIASNGLNPVWNEKFGFKVYCPEIALLRLYVEDGDFMGPKADPFIGQAVYPLDCIRTGFRSVVLRNQHSEELELSSLLVYLDMRRQSGEPEVLNPHVALQAGRCLSGGLNKTLTSSGLFSARLNSSDQNNFIPPVLSNSSVSKLAPVPVDLTHSE</sequence>
<dbReference type="PRINTS" id="PR00390">
    <property type="entry name" value="PHPHLIPASEC"/>
</dbReference>
<evidence type="ECO:0000256" key="12">
    <source>
        <dbReference type="PROSITE-ProRule" id="PRU00192"/>
    </source>
</evidence>
<protein>
    <recommendedName>
        <fullName evidence="2 13">Phosphoinositide phospholipase C</fullName>
        <ecNumber evidence="2 13">3.1.4.11</ecNumber>
    </recommendedName>
</protein>
<evidence type="ECO:0000259" key="18">
    <source>
        <dbReference type="PROSITE" id="PS50004"/>
    </source>
</evidence>
<feature type="domain" description="SH2" evidence="15">
    <location>
        <begin position="871"/>
        <end position="960"/>
    </location>
</feature>
<keyword evidence="3 12" id="KW-0728">SH3 domain</keyword>